<feature type="region of interest" description="Disordered" evidence="1">
    <location>
        <begin position="1"/>
        <end position="24"/>
    </location>
</feature>
<proteinExistence type="predicted"/>
<dbReference type="InterPro" id="IPR046959">
    <property type="entry name" value="PRK1-6/SRF4-like"/>
</dbReference>
<comment type="caution">
    <text evidence="3">The sequence shown here is derived from an EMBL/GenBank/DDBJ whole genome shotgun (WGS) entry which is preliminary data.</text>
</comment>
<keyword evidence="3" id="KW-0675">Receptor</keyword>
<dbReference type="PROSITE" id="PS50011">
    <property type="entry name" value="PROTEIN_KINASE_DOM"/>
    <property type="match status" value="1"/>
</dbReference>
<dbReference type="Gene3D" id="1.10.510.10">
    <property type="entry name" value="Transferase(Phosphotransferase) domain 1"/>
    <property type="match status" value="1"/>
</dbReference>
<evidence type="ECO:0000313" key="3">
    <source>
        <dbReference type="EMBL" id="GFP81066.1"/>
    </source>
</evidence>
<dbReference type="Proteomes" id="UP000653305">
    <property type="component" value="Unassembled WGS sequence"/>
</dbReference>
<dbReference type="AlphaFoldDB" id="A0A830B2T0"/>
<dbReference type="InterPro" id="IPR011009">
    <property type="entry name" value="Kinase-like_dom_sf"/>
</dbReference>
<dbReference type="Pfam" id="PF07714">
    <property type="entry name" value="PK_Tyr_Ser-Thr"/>
    <property type="match status" value="1"/>
</dbReference>
<dbReference type="Gene3D" id="3.30.200.20">
    <property type="entry name" value="Phosphorylase Kinase, domain 1"/>
    <property type="match status" value="1"/>
</dbReference>
<name>A0A830B2T0_9LAMI</name>
<dbReference type="OrthoDB" id="913040at2759"/>
<keyword evidence="4" id="KW-1185">Reference proteome</keyword>
<dbReference type="SUPFAM" id="SSF56112">
    <property type="entry name" value="Protein kinase-like (PK-like)"/>
    <property type="match status" value="1"/>
</dbReference>
<dbReference type="PANTHER" id="PTHR48007">
    <property type="entry name" value="LEUCINE-RICH REPEAT RECEPTOR-LIKE PROTEIN KINASE PXC1"/>
    <property type="match status" value="1"/>
</dbReference>
<dbReference type="PANTHER" id="PTHR48007:SF4">
    <property type="entry name" value="LEUCINE-RICH REPEAT RECEPTOR-LIKE PROTEIN KINASE PXC1"/>
    <property type="match status" value="1"/>
</dbReference>
<sequence>SPSICSESSEISDSHRSTDVNTQQDKSVPKLVFIGGSNPSFRLRDTLKSVEILGEGTLGTTVLAEIMHDTKVVLKILNEVRATEDEFKVQMKVFGRFRHGNVAAPRAYYFSDKPNGKFIVYDYYKQGSLFDMLHGKEGYAANWESRLKSAFGAAMGIAHIHKVLGWELGHGNIKSSNIYLNSQQYGCVSDFGLPRVTVKSSYPGPSRHHAREYEFKPASQETDVYSFGYVLLELLTGKSPAEARGFEQDMGLDTWARSIKPEQWMSKLFDKSLKKQIRYEKDVLEMMEVEVPDVYHSVVKDSVTINWEEMRAILGSRFRSMGRRVPADYFAVRDLLGMREMLKVAMRCLAVLPRDRPKMCDVVLMLQSIIREAETGSKQ</sequence>
<dbReference type="GO" id="GO:0004672">
    <property type="term" value="F:protein kinase activity"/>
    <property type="evidence" value="ECO:0007669"/>
    <property type="project" value="InterPro"/>
</dbReference>
<gene>
    <name evidence="3" type="ORF">PHJA_000249900</name>
</gene>
<dbReference type="GO" id="GO:0005524">
    <property type="term" value="F:ATP binding"/>
    <property type="evidence" value="ECO:0007669"/>
    <property type="project" value="InterPro"/>
</dbReference>
<evidence type="ECO:0000256" key="1">
    <source>
        <dbReference type="SAM" id="MobiDB-lite"/>
    </source>
</evidence>
<keyword evidence="3" id="KW-0808">Transferase</keyword>
<organism evidence="3 4">
    <name type="scientific">Phtheirospermum japonicum</name>
    <dbReference type="NCBI Taxonomy" id="374723"/>
    <lineage>
        <taxon>Eukaryota</taxon>
        <taxon>Viridiplantae</taxon>
        <taxon>Streptophyta</taxon>
        <taxon>Embryophyta</taxon>
        <taxon>Tracheophyta</taxon>
        <taxon>Spermatophyta</taxon>
        <taxon>Magnoliopsida</taxon>
        <taxon>eudicotyledons</taxon>
        <taxon>Gunneridae</taxon>
        <taxon>Pentapetalae</taxon>
        <taxon>asterids</taxon>
        <taxon>lamiids</taxon>
        <taxon>Lamiales</taxon>
        <taxon>Orobanchaceae</taxon>
        <taxon>Orobanchaceae incertae sedis</taxon>
        <taxon>Phtheirospermum</taxon>
    </lineage>
</organism>
<reference evidence="3" key="1">
    <citation type="submission" date="2020-07" db="EMBL/GenBank/DDBJ databases">
        <title>Ethylene signaling mediates host invasion by parasitic plants.</title>
        <authorList>
            <person name="Yoshida S."/>
        </authorList>
    </citation>
    <scope>NUCLEOTIDE SEQUENCE</scope>
    <source>
        <strain evidence="3">Okayama</strain>
    </source>
</reference>
<keyword evidence="3" id="KW-0418">Kinase</keyword>
<evidence type="ECO:0000313" key="4">
    <source>
        <dbReference type="Proteomes" id="UP000653305"/>
    </source>
</evidence>
<feature type="compositionally biased region" description="Low complexity" evidence="1">
    <location>
        <begin position="1"/>
        <end position="11"/>
    </location>
</feature>
<dbReference type="InterPro" id="IPR000719">
    <property type="entry name" value="Prot_kinase_dom"/>
</dbReference>
<accession>A0A830B2T0</accession>
<protein>
    <submittedName>
        <fullName evidence="3">Probably inactive receptor-like protein kinase at5g41680</fullName>
    </submittedName>
</protein>
<feature type="non-terminal residue" evidence="3">
    <location>
        <position position="379"/>
    </location>
</feature>
<feature type="domain" description="Protein kinase" evidence="2">
    <location>
        <begin position="47"/>
        <end position="370"/>
    </location>
</feature>
<dbReference type="EMBL" id="BMAC01000026">
    <property type="protein sequence ID" value="GFP81066.1"/>
    <property type="molecule type" value="Genomic_DNA"/>
</dbReference>
<evidence type="ECO:0000259" key="2">
    <source>
        <dbReference type="PROSITE" id="PS50011"/>
    </source>
</evidence>
<dbReference type="InterPro" id="IPR001245">
    <property type="entry name" value="Ser-Thr/Tyr_kinase_cat_dom"/>
</dbReference>